<reference evidence="2 3" key="1">
    <citation type="submission" date="2017-04" db="EMBL/GenBank/DDBJ databases">
        <title>Comparative genome analysis of Subtercola boreus.</title>
        <authorList>
            <person name="Cho Y.-J."/>
            <person name="Cho A."/>
            <person name="Kim O.-S."/>
            <person name="Lee J.-I."/>
        </authorList>
    </citation>
    <scope>NUCLEOTIDE SEQUENCE [LARGE SCALE GENOMIC DNA]</scope>
    <source>
        <strain evidence="2 3">P28004</strain>
    </source>
</reference>
<comment type="caution">
    <text evidence="2">The sequence shown here is derived from an EMBL/GenBank/DDBJ whole genome shotgun (WGS) entry which is preliminary data.</text>
</comment>
<name>A0A3E0W9J1_9MICO</name>
<dbReference type="InterPro" id="IPR050855">
    <property type="entry name" value="NDM-1-like"/>
</dbReference>
<dbReference type="InterPro" id="IPR036866">
    <property type="entry name" value="RibonucZ/Hydroxyglut_hydro"/>
</dbReference>
<dbReference type="Gene3D" id="3.60.15.10">
    <property type="entry name" value="Ribonuclease Z/Hydroxyacylglutathione hydrolase-like"/>
    <property type="match status" value="1"/>
</dbReference>
<sequence>MQPTSPAQFAATESGSVPGLEQVCDGVWALGQPMPNPQLPYTLSYLIVDSHDAVHIIDPAWNSEENFAILERALVELGSSVSRVASATMTHLHLDHTGLAGRLRSASGASIGISRIDHDTLERQAHVPSTIHTDDEVLAWGVPEQRVAELQERFMPDIGTVEVGADVLLEPGDQLDIPGRRISVLATPGHTAGSVCFLDRDARLLFTGDHLLPMIFPGIGLGGTTVENPVTTYVDSLDALAPFDGWQVLPGHGYRFTGLAERRAASAEHHNRRTREAAAVLGGHPEATTYEIASQLHWTAGWAGLEGPYLRSALAQTSMHADRVRRGDWAEYLAAHAG</sequence>
<dbReference type="PANTHER" id="PTHR42951">
    <property type="entry name" value="METALLO-BETA-LACTAMASE DOMAIN-CONTAINING"/>
    <property type="match status" value="1"/>
</dbReference>
<dbReference type="SUPFAM" id="SSF56281">
    <property type="entry name" value="Metallo-hydrolase/oxidoreductase"/>
    <property type="match status" value="1"/>
</dbReference>
<dbReference type="OrthoDB" id="2971563at2"/>
<protein>
    <recommendedName>
        <fullName evidence="1">Metallo-beta-lactamase domain-containing protein</fullName>
    </recommendedName>
</protein>
<dbReference type="SMART" id="SM00849">
    <property type="entry name" value="Lactamase_B"/>
    <property type="match status" value="1"/>
</dbReference>
<evidence type="ECO:0000259" key="1">
    <source>
        <dbReference type="SMART" id="SM00849"/>
    </source>
</evidence>
<accession>A0A3E0W9J1</accession>
<dbReference type="AlphaFoldDB" id="A0A3E0W9J1"/>
<evidence type="ECO:0000313" key="2">
    <source>
        <dbReference type="EMBL" id="RFA25644.1"/>
    </source>
</evidence>
<dbReference type="Proteomes" id="UP000257080">
    <property type="component" value="Unassembled WGS sequence"/>
</dbReference>
<gene>
    <name evidence="2" type="ORF">B7R25_13095</name>
</gene>
<proteinExistence type="predicted"/>
<organism evidence="2 3">
    <name type="scientific">Subtercola boreus</name>
    <dbReference type="NCBI Taxonomy" id="120213"/>
    <lineage>
        <taxon>Bacteria</taxon>
        <taxon>Bacillati</taxon>
        <taxon>Actinomycetota</taxon>
        <taxon>Actinomycetes</taxon>
        <taxon>Micrococcales</taxon>
        <taxon>Microbacteriaceae</taxon>
        <taxon>Subtercola</taxon>
    </lineage>
</organism>
<evidence type="ECO:0000313" key="3">
    <source>
        <dbReference type="Proteomes" id="UP000257080"/>
    </source>
</evidence>
<dbReference type="InterPro" id="IPR001279">
    <property type="entry name" value="Metallo-B-lactamas"/>
</dbReference>
<dbReference type="Pfam" id="PF00753">
    <property type="entry name" value="Lactamase_B"/>
    <property type="match status" value="1"/>
</dbReference>
<feature type="domain" description="Metallo-beta-lactamase" evidence="1">
    <location>
        <begin position="41"/>
        <end position="252"/>
    </location>
</feature>
<dbReference type="PANTHER" id="PTHR42951:SF4">
    <property type="entry name" value="ACYL-COENZYME A THIOESTERASE MBLAC2"/>
    <property type="match status" value="1"/>
</dbReference>
<dbReference type="EMBL" id="NBXE01000030">
    <property type="protein sequence ID" value="RFA25644.1"/>
    <property type="molecule type" value="Genomic_DNA"/>
</dbReference>
<dbReference type="RefSeq" id="WP_116419404.1">
    <property type="nucleotide sequence ID" value="NZ_NBXC01000025.1"/>
</dbReference>